<organism evidence="4">
    <name type="scientific">Leptosphaeria maculans (strain JN3 / isolate v23.1.3 / race Av1-4-5-6-7-8)</name>
    <name type="common">Blackleg fungus</name>
    <name type="synonym">Phoma lingam</name>
    <dbReference type="NCBI Taxonomy" id="985895"/>
    <lineage>
        <taxon>Eukaryota</taxon>
        <taxon>Fungi</taxon>
        <taxon>Dikarya</taxon>
        <taxon>Ascomycota</taxon>
        <taxon>Pezizomycotina</taxon>
        <taxon>Dothideomycetes</taxon>
        <taxon>Pleosporomycetidae</taxon>
        <taxon>Pleosporales</taxon>
        <taxon>Pleosporineae</taxon>
        <taxon>Leptosphaeriaceae</taxon>
        <taxon>Plenodomus</taxon>
        <taxon>Plenodomus lingam/Leptosphaeria maculans species complex</taxon>
    </lineage>
</organism>
<feature type="region of interest" description="Disordered" evidence="1">
    <location>
        <begin position="229"/>
        <end position="290"/>
    </location>
</feature>
<keyword evidence="2" id="KW-0472">Membrane</keyword>
<dbReference type="HOGENOM" id="CLU_959997_0_0_1"/>
<sequence length="290" mass="32322">MNFLQKIRRYVGIAPRCARGSETPSQRSVRFQSRQIPLLLLHAAQLVLAIILMGLGAYNIHFVAYQVLAVCLVIDICTILIATYLIICRIRCSKLCRHYSSLLLQVCMLVASVIALGLLASLAQYWKQPECTYRFKSGYQCSPYGKRDLRIQWKRDTTSYVTYSGALITGSVLSASEATSIAFFDKWADLRPTSQTNKSPPPQVQHTEQAMPLATPASQRCPLAEVWDSSTQLPTAHRSRPEPILPDEDDDYADREPEPLTPAQMRFGVTNQEHRPLSTPGYGASCAAAN</sequence>
<reference evidence="4" key="1">
    <citation type="journal article" date="2011" name="Nat. Commun.">
        <title>Effector diversification within compartments of the Leptosphaeria maculans genome affected by Repeat-Induced Point mutations.</title>
        <authorList>
            <person name="Rouxel T."/>
            <person name="Grandaubert J."/>
            <person name="Hane J.K."/>
            <person name="Hoede C."/>
            <person name="van de Wouw A.P."/>
            <person name="Couloux A."/>
            <person name="Dominguez V."/>
            <person name="Anthouard V."/>
            <person name="Bally P."/>
            <person name="Bourras S."/>
            <person name="Cozijnsen A.J."/>
            <person name="Ciuffetti L.M."/>
            <person name="Degrave A."/>
            <person name="Dilmaghani A."/>
            <person name="Duret L."/>
            <person name="Fudal I."/>
            <person name="Goodwin S.B."/>
            <person name="Gout L."/>
            <person name="Glaser N."/>
            <person name="Linglin J."/>
            <person name="Kema G.H.J."/>
            <person name="Lapalu N."/>
            <person name="Lawrence C.B."/>
            <person name="May K."/>
            <person name="Meyer M."/>
            <person name="Ollivier B."/>
            <person name="Poulain J."/>
            <person name="Schoch C.L."/>
            <person name="Simon A."/>
            <person name="Spatafora J.W."/>
            <person name="Stachowiak A."/>
            <person name="Turgeon B.G."/>
            <person name="Tyler B.M."/>
            <person name="Vincent D."/>
            <person name="Weissenbach J."/>
            <person name="Amselem J."/>
            <person name="Quesneville H."/>
            <person name="Oliver R.P."/>
            <person name="Wincker P."/>
            <person name="Balesdent M.-H."/>
            <person name="Howlett B.J."/>
        </authorList>
    </citation>
    <scope>NUCLEOTIDE SEQUENCE [LARGE SCALE GENOMIC DNA]</scope>
    <source>
        <strain evidence="4">JN3 / isolate v23.1.3 / race Av1-4-5-6-7-8</strain>
    </source>
</reference>
<dbReference type="Proteomes" id="UP000002668">
    <property type="component" value="Genome"/>
</dbReference>
<dbReference type="EMBL" id="FP929126">
    <property type="protein sequence ID" value="CBX95066.1"/>
    <property type="molecule type" value="Genomic_DNA"/>
</dbReference>
<keyword evidence="2" id="KW-0812">Transmembrane</keyword>
<protein>
    <submittedName>
        <fullName evidence="3">Predicted protein</fullName>
    </submittedName>
</protein>
<dbReference type="InParanoid" id="E4ZUI7"/>
<proteinExistence type="predicted"/>
<feature type="transmembrane region" description="Helical" evidence="2">
    <location>
        <begin position="64"/>
        <end position="87"/>
    </location>
</feature>
<evidence type="ECO:0000256" key="2">
    <source>
        <dbReference type="SAM" id="Phobius"/>
    </source>
</evidence>
<evidence type="ECO:0000256" key="1">
    <source>
        <dbReference type="SAM" id="MobiDB-lite"/>
    </source>
</evidence>
<keyword evidence="2" id="KW-1133">Transmembrane helix</keyword>
<gene>
    <name evidence="3" type="ORF">LEMA_P114810.1</name>
</gene>
<dbReference type="STRING" id="985895.E4ZUI7"/>
<accession>E4ZUI7</accession>
<evidence type="ECO:0000313" key="4">
    <source>
        <dbReference type="Proteomes" id="UP000002668"/>
    </source>
</evidence>
<keyword evidence="4" id="KW-1185">Reference proteome</keyword>
<feature type="transmembrane region" description="Helical" evidence="2">
    <location>
        <begin position="99"/>
        <end position="126"/>
    </location>
</feature>
<evidence type="ECO:0000313" key="3">
    <source>
        <dbReference type="EMBL" id="CBX95066.1"/>
    </source>
</evidence>
<name>E4ZUI7_LEPMJ</name>
<dbReference type="AlphaFoldDB" id="E4ZUI7"/>
<dbReference type="OrthoDB" id="5325022at2759"/>
<dbReference type="VEuPathDB" id="FungiDB:LEMA_P114810.1"/>
<feature type="transmembrane region" description="Helical" evidence="2">
    <location>
        <begin position="36"/>
        <end position="58"/>
    </location>
</feature>